<sequence length="167" mass="19226">MSHVVVITYLQMLDRSEWIEKSCADPEIEVKEAAIKQWQVSKGFYQMVGQAWHWFDRYVWTDEQWREYAESESIRLFIAYKGGTPAGYYELRKDAEGAVEIVCLGLLPKFIGGGCGGFLISQAIRSGWEWDATRVWLNTCTLDHPNALNAYTKCGLTPYKRVEKTVE</sequence>
<dbReference type="Proteomes" id="UP000030700">
    <property type="component" value="Unassembled WGS sequence"/>
</dbReference>
<feature type="domain" description="N-acetyltransferase" evidence="1">
    <location>
        <begin position="28"/>
        <end position="167"/>
    </location>
</feature>
<dbReference type="EMBL" id="DF820461">
    <property type="protein sequence ID" value="GAK54545.1"/>
    <property type="molecule type" value="Genomic_DNA"/>
</dbReference>
<dbReference type="AlphaFoldDB" id="A0A081BT14"/>
<keyword evidence="2" id="KW-0808">Transferase</keyword>
<dbReference type="STRING" id="1499966.U14_05832"/>
<dbReference type="InterPro" id="IPR000182">
    <property type="entry name" value="GNAT_dom"/>
</dbReference>
<dbReference type="SUPFAM" id="SSF55729">
    <property type="entry name" value="Acyl-CoA N-acyltransferases (Nat)"/>
    <property type="match status" value="1"/>
</dbReference>
<evidence type="ECO:0000259" key="1">
    <source>
        <dbReference type="PROSITE" id="PS51186"/>
    </source>
</evidence>
<dbReference type="HOGENOM" id="CLU_098254_0_0_0"/>
<dbReference type="PROSITE" id="PS51186">
    <property type="entry name" value="GNAT"/>
    <property type="match status" value="1"/>
</dbReference>
<dbReference type="Gene3D" id="3.40.630.30">
    <property type="match status" value="1"/>
</dbReference>
<dbReference type="GO" id="GO:0016747">
    <property type="term" value="F:acyltransferase activity, transferring groups other than amino-acyl groups"/>
    <property type="evidence" value="ECO:0007669"/>
    <property type="project" value="InterPro"/>
</dbReference>
<gene>
    <name evidence="2" type="ORF">U14_05832</name>
</gene>
<dbReference type="Pfam" id="PF00583">
    <property type="entry name" value="Acetyltransf_1"/>
    <property type="match status" value="1"/>
</dbReference>
<evidence type="ECO:0000313" key="2">
    <source>
        <dbReference type="EMBL" id="GAK54545.1"/>
    </source>
</evidence>
<keyword evidence="3" id="KW-1185">Reference proteome</keyword>
<organism evidence="2">
    <name type="scientific">Candidatus Moduliflexus flocculans</name>
    <dbReference type="NCBI Taxonomy" id="1499966"/>
    <lineage>
        <taxon>Bacteria</taxon>
        <taxon>Candidatus Moduliflexota</taxon>
        <taxon>Candidatus Moduliflexia</taxon>
        <taxon>Candidatus Moduliflexales</taxon>
        <taxon>Candidatus Moduliflexaceae</taxon>
    </lineage>
</organism>
<dbReference type="CDD" id="cd04301">
    <property type="entry name" value="NAT_SF"/>
    <property type="match status" value="1"/>
</dbReference>
<evidence type="ECO:0000313" key="3">
    <source>
        <dbReference type="Proteomes" id="UP000030700"/>
    </source>
</evidence>
<name>A0A081BT14_9BACT</name>
<accession>A0A081BT14</accession>
<reference evidence="2" key="1">
    <citation type="journal article" date="2015" name="PeerJ">
        <title>First genomic representation of candidate bacterial phylum KSB3 points to enhanced environmental sensing as a trigger of wastewater bulking.</title>
        <authorList>
            <person name="Sekiguchi Y."/>
            <person name="Ohashi A."/>
            <person name="Parks D.H."/>
            <person name="Yamauchi T."/>
            <person name="Tyson G.W."/>
            <person name="Hugenholtz P."/>
        </authorList>
    </citation>
    <scope>NUCLEOTIDE SEQUENCE [LARGE SCALE GENOMIC DNA]</scope>
</reference>
<protein>
    <submittedName>
        <fullName evidence="2">Histone acetyltransferase HPA2/related acetyltransferase</fullName>
    </submittedName>
</protein>
<dbReference type="InterPro" id="IPR016181">
    <property type="entry name" value="Acyl_CoA_acyltransferase"/>
</dbReference>
<proteinExistence type="predicted"/>